<dbReference type="CDD" id="cd00037">
    <property type="entry name" value="CLECT"/>
    <property type="match status" value="2"/>
</dbReference>
<dbReference type="OMA" id="GEHKWRK"/>
<organism evidence="2 3">
    <name type="scientific">Sparus aurata</name>
    <name type="common">Gilthead sea bream</name>
    <dbReference type="NCBI Taxonomy" id="8175"/>
    <lineage>
        <taxon>Eukaryota</taxon>
        <taxon>Metazoa</taxon>
        <taxon>Chordata</taxon>
        <taxon>Craniata</taxon>
        <taxon>Vertebrata</taxon>
        <taxon>Euteleostomi</taxon>
        <taxon>Actinopterygii</taxon>
        <taxon>Neopterygii</taxon>
        <taxon>Teleostei</taxon>
        <taxon>Neoteleostei</taxon>
        <taxon>Acanthomorphata</taxon>
        <taxon>Eupercaria</taxon>
        <taxon>Spariformes</taxon>
        <taxon>Sparidae</taxon>
        <taxon>Sparus</taxon>
    </lineage>
</organism>
<reference evidence="2" key="2">
    <citation type="submission" date="2025-08" db="UniProtKB">
        <authorList>
            <consortium name="Ensembl"/>
        </authorList>
    </citation>
    <scope>IDENTIFICATION</scope>
</reference>
<evidence type="ECO:0000313" key="2">
    <source>
        <dbReference type="Ensembl" id="ENSSAUP00010054840.1"/>
    </source>
</evidence>
<protein>
    <recommendedName>
        <fullName evidence="1">C-type lectin domain-containing protein</fullName>
    </recommendedName>
</protein>
<dbReference type="InParanoid" id="A0A671XV20"/>
<dbReference type="InterPro" id="IPR016186">
    <property type="entry name" value="C-type_lectin-like/link_sf"/>
</dbReference>
<evidence type="ECO:0000313" key="3">
    <source>
        <dbReference type="Proteomes" id="UP000472265"/>
    </source>
</evidence>
<dbReference type="GeneTree" id="ENSGT01100000263473"/>
<dbReference type="Ensembl" id="ENSSAUT00010057625.1">
    <property type="protein sequence ID" value="ENSSAUP00010054840.1"/>
    <property type="gene ID" value="ENSSAUG00010022571.1"/>
</dbReference>
<feature type="domain" description="C-type lectin" evidence="1">
    <location>
        <begin position="242"/>
        <end position="357"/>
    </location>
</feature>
<evidence type="ECO:0000259" key="1">
    <source>
        <dbReference type="PROSITE" id="PS50041"/>
    </source>
</evidence>
<dbReference type="Gene3D" id="3.10.100.10">
    <property type="entry name" value="Mannose-Binding Protein A, subunit A"/>
    <property type="match status" value="3"/>
</dbReference>
<feature type="domain" description="C-type lectin" evidence="1">
    <location>
        <begin position="32"/>
        <end position="134"/>
    </location>
</feature>
<sequence>MIPFICVLYSDGQVFSLVLGQCSLFTCQLFKYHFIDKTRSWDEAQKYCREKHTDLVTVYEETDMQRLRRSAKKQGAWTGLYNKPVSDKNEWNWRWSQAGVEYTEDATNWCHGEPNNANHGEYCVWMTPSKCWRDNRSYTFYETIGYRTWPEAQRYCRKYHTDLISGTKQLEELPSDLSNTAGLYWIGLFADTWRWSDGSSSFFRPWSQTFPVYHPGISKCATLNKDGRWNTANCNSQKPFFCYSDNVILIKENKTWEEAINYCREKHNDLISITDAEQQRWVQERAKNATSSHVWLALRFTCILEVWFWVTDERVDYKNWAPNVKMDDCNMSGAMEAGGKHKWIKEDDMMKFNFFCSKS</sequence>
<accession>A0A671XV20</accession>
<reference evidence="2" key="1">
    <citation type="submission" date="2021-04" db="EMBL/GenBank/DDBJ databases">
        <authorList>
            <consortium name="Wellcome Sanger Institute Data Sharing"/>
        </authorList>
    </citation>
    <scope>NUCLEOTIDE SEQUENCE [LARGE SCALE GENOMIC DNA]</scope>
</reference>
<dbReference type="PANTHER" id="PTHR45784:SF3">
    <property type="entry name" value="C-TYPE LECTIN DOMAIN FAMILY 4 MEMBER K-LIKE-RELATED"/>
    <property type="match status" value="1"/>
</dbReference>
<dbReference type="SMART" id="SM00034">
    <property type="entry name" value="CLECT"/>
    <property type="match status" value="3"/>
</dbReference>
<dbReference type="InterPro" id="IPR001304">
    <property type="entry name" value="C-type_lectin-like"/>
</dbReference>
<dbReference type="SUPFAM" id="SSF56436">
    <property type="entry name" value="C-type lectin-like"/>
    <property type="match status" value="3"/>
</dbReference>
<reference evidence="2" key="3">
    <citation type="submission" date="2025-09" db="UniProtKB">
        <authorList>
            <consortium name="Ensembl"/>
        </authorList>
    </citation>
    <scope>IDENTIFICATION</scope>
</reference>
<dbReference type="AlphaFoldDB" id="A0A671XV20"/>
<dbReference type="Pfam" id="PF00059">
    <property type="entry name" value="Lectin_C"/>
    <property type="match status" value="3"/>
</dbReference>
<feature type="domain" description="C-type lectin" evidence="1">
    <location>
        <begin position="133"/>
        <end position="243"/>
    </location>
</feature>
<name>A0A671XV20_SPAAU</name>
<dbReference type="PROSITE" id="PS50041">
    <property type="entry name" value="C_TYPE_LECTIN_2"/>
    <property type="match status" value="3"/>
</dbReference>
<keyword evidence="3" id="KW-1185">Reference proteome</keyword>
<dbReference type="Proteomes" id="UP000472265">
    <property type="component" value="Chromosome 16"/>
</dbReference>
<dbReference type="FunCoup" id="A0A671XV20">
    <property type="interactions" value="22"/>
</dbReference>
<proteinExistence type="predicted"/>
<dbReference type="InterPro" id="IPR016187">
    <property type="entry name" value="CTDL_fold"/>
</dbReference>
<dbReference type="PANTHER" id="PTHR45784">
    <property type="entry name" value="C-TYPE LECTIN DOMAIN FAMILY 20 MEMBER A-RELATED"/>
    <property type="match status" value="1"/>
</dbReference>